<accession>A0ABS0QVU4</accession>
<proteinExistence type="inferred from homology"/>
<comment type="caution">
    <text evidence="4">The sequence shown here is derived from an EMBL/GenBank/DDBJ whole genome shotgun (WGS) entry which is preliminary data.</text>
</comment>
<dbReference type="EMBL" id="JACFRB010000001">
    <property type="protein sequence ID" value="MBI0105714.1"/>
    <property type="molecule type" value="Genomic_DNA"/>
</dbReference>
<evidence type="ECO:0000313" key="5">
    <source>
        <dbReference type="Proteomes" id="UP000766153"/>
    </source>
</evidence>
<evidence type="ECO:0000313" key="4">
    <source>
        <dbReference type="EMBL" id="MBI0105714.1"/>
    </source>
</evidence>
<keyword evidence="3" id="KW-0732">Signal</keyword>
<dbReference type="SUPFAM" id="SSF53850">
    <property type="entry name" value="Periplasmic binding protein-like II"/>
    <property type="match status" value="1"/>
</dbReference>
<dbReference type="RefSeq" id="WP_198207936.1">
    <property type="nucleotide sequence ID" value="NZ_JACFRB010000001.1"/>
</dbReference>
<protein>
    <submittedName>
        <fullName evidence="4">ABC transporter substrate-binding protein</fullName>
    </submittedName>
</protein>
<evidence type="ECO:0000256" key="1">
    <source>
        <dbReference type="ARBA" id="ARBA00008520"/>
    </source>
</evidence>
<dbReference type="InterPro" id="IPR006059">
    <property type="entry name" value="SBP"/>
</dbReference>
<keyword evidence="2" id="KW-0813">Transport</keyword>
<dbReference type="Proteomes" id="UP000766153">
    <property type="component" value="Unassembled WGS sequence"/>
</dbReference>
<keyword evidence="5" id="KW-1185">Reference proteome</keyword>
<dbReference type="Pfam" id="PF13416">
    <property type="entry name" value="SBP_bac_8"/>
    <property type="match status" value="1"/>
</dbReference>
<dbReference type="Gene3D" id="3.40.190.10">
    <property type="entry name" value="Periplasmic binding protein-like II"/>
    <property type="match status" value="1"/>
</dbReference>
<reference evidence="4 5" key="1">
    <citation type="submission" date="2020-07" db="EMBL/GenBank/DDBJ databases">
        <title>Isolated bacteria genomes of Apis mellifera.</title>
        <authorList>
            <person name="Wu J."/>
            <person name="Zheng H."/>
        </authorList>
    </citation>
    <scope>NUCLEOTIDE SEQUENCE [LARGE SCALE GENOMIC DNA]</scope>
    <source>
        <strain evidence="4 5">B14448H7</strain>
    </source>
</reference>
<organism evidence="4 5">
    <name type="scientific">Bifidobacterium polysaccharolyticum</name>
    <dbReference type="NCBI Taxonomy" id="2750967"/>
    <lineage>
        <taxon>Bacteria</taxon>
        <taxon>Bacillati</taxon>
        <taxon>Actinomycetota</taxon>
        <taxon>Actinomycetes</taxon>
        <taxon>Bifidobacteriales</taxon>
        <taxon>Bifidobacteriaceae</taxon>
        <taxon>Bifidobacterium</taxon>
    </lineage>
</organism>
<evidence type="ECO:0000256" key="2">
    <source>
        <dbReference type="ARBA" id="ARBA00022448"/>
    </source>
</evidence>
<dbReference type="PANTHER" id="PTHR30061:SF50">
    <property type="entry name" value="MALTOSE_MALTODEXTRIN-BINDING PERIPLASMIC PROTEIN"/>
    <property type="match status" value="1"/>
</dbReference>
<evidence type="ECO:0000256" key="3">
    <source>
        <dbReference type="ARBA" id="ARBA00022729"/>
    </source>
</evidence>
<dbReference type="PROSITE" id="PS51257">
    <property type="entry name" value="PROKAR_LIPOPROTEIN"/>
    <property type="match status" value="1"/>
</dbReference>
<comment type="similarity">
    <text evidence="1">Belongs to the bacterial solute-binding protein 1 family.</text>
</comment>
<gene>
    <name evidence="4" type="ORF">H3T91_04295</name>
</gene>
<sequence length="427" mass="46565">MGRVRVLALSSAVALCAVVGLSGCGSSQSNSSESSGVTKITLWHGFTEKDGQVVQKIANEFNDSQKKYRIDVEKNPWNVINDKLMSGLSAGNGPDMLAYQADLAKGYIDQGAFQSTDDYYSDSANESRLYRKNVVNDGMVSGKHYGVPMGHAPYSVYFNKKLFEQAGIGPDQYPKSWDELVALAQRLTIDQDSDGKPEQYGIALADKDSGYIPTFLQADKTDLVVKGKAALNSKEALQTLTYWRDNVYAKKLSPTNISLTDAQTLFVSGKAAMFFIGPWVVQTAKDKGIETGTFEFPAGPKAKVTQAASLYWYVTSQAKDGSAKKRGVYQFMRFFNAKKQQILWATQANYPPNRTDVTSEDLQANPLIAQITPYMDNAKLLLGSVPSGFADVQSELNALGPKISASTGDISPILEASNTKIQSLINQ</sequence>
<dbReference type="CDD" id="cd14748">
    <property type="entry name" value="PBP2_UgpB"/>
    <property type="match status" value="1"/>
</dbReference>
<dbReference type="PANTHER" id="PTHR30061">
    <property type="entry name" value="MALTOSE-BINDING PERIPLASMIC PROTEIN"/>
    <property type="match status" value="1"/>
</dbReference>
<name>A0ABS0QVU4_9BIFI</name>